<accession>A0ABS1J013</accession>
<proteinExistence type="predicted"/>
<dbReference type="Gene3D" id="3.10.350.10">
    <property type="entry name" value="LysM domain"/>
    <property type="match status" value="1"/>
</dbReference>
<dbReference type="SUPFAM" id="SSF54106">
    <property type="entry name" value="LysM domain"/>
    <property type="match status" value="1"/>
</dbReference>
<evidence type="ECO:0000256" key="1">
    <source>
        <dbReference type="SAM" id="Phobius"/>
    </source>
</evidence>
<dbReference type="InterPro" id="IPR018392">
    <property type="entry name" value="LysM"/>
</dbReference>
<feature type="domain" description="LysM" evidence="2">
    <location>
        <begin position="59"/>
        <end position="110"/>
    </location>
</feature>
<gene>
    <name evidence="3" type="ORF">JJN12_05630</name>
</gene>
<protein>
    <submittedName>
        <fullName evidence="3">LysM peptidoglycan-binding domain-containing protein</fullName>
    </submittedName>
</protein>
<evidence type="ECO:0000259" key="2">
    <source>
        <dbReference type="PROSITE" id="PS51782"/>
    </source>
</evidence>
<dbReference type="InterPro" id="IPR036779">
    <property type="entry name" value="LysM_dom_sf"/>
</dbReference>
<organism evidence="3 4">
    <name type="scientific">Catonella massiliensis</name>
    <dbReference type="NCBI Taxonomy" id="2799636"/>
    <lineage>
        <taxon>Bacteria</taxon>
        <taxon>Bacillati</taxon>
        <taxon>Bacillota</taxon>
        <taxon>Clostridia</taxon>
        <taxon>Lachnospirales</taxon>
        <taxon>Lachnospiraceae</taxon>
        <taxon>Catonella</taxon>
    </lineage>
</organism>
<dbReference type="EMBL" id="JAEPRJ010000001">
    <property type="protein sequence ID" value="MBK5897269.1"/>
    <property type="molecule type" value="Genomic_DNA"/>
</dbReference>
<keyword evidence="4" id="KW-1185">Reference proteome</keyword>
<evidence type="ECO:0000313" key="4">
    <source>
        <dbReference type="Proteomes" id="UP000604730"/>
    </source>
</evidence>
<dbReference type="CDD" id="cd00118">
    <property type="entry name" value="LysM"/>
    <property type="match status" value="1"/>
</dbReference>
<reference evidence="3 4" key="1">
    <citation type="submission" date="2021-01" db="EMBL/GenBank/DDBJ databases">
        <title>Isolation and description of Catonella massiliensis sp. nov., a novel Catonella species, isolated from a stable periodontitis subject.</title>
        <authorList>
            <person name="Antezack A."/>
            <person name="Boxberger M."/>
            <person name="La Scola B."/>
            <person name="Monnet-Corti V."/>
        </authorList>
    </citation>
    <scope>NUCLEOTIDE SEQUENCE [LARGE SCALE GENOMIC DNA]</scope>
    <source>
        <strain evidence="3 4">Marseille-Q4567</strain>
    </source>
</reference>
<sequence>MTKNNKRVHYKAGNRQRNKRSKISFILTFYVITMVFSYFLGFSNNFVKADSEMKPVYIDSRVVKQGETLWSIAQSYDSVYYSSTKDYVEAIKECNNLTGDEISAGVSLIIPYTK</sequence>
<dbReference type="Pfam" id="PF01476">
    <property type="entry name" value="LysM"/>
    <property type="match status" value="1"/>
</dbReference>
<dbReference type="RefSeq" id="WP_208428763.1">
    <property type="nucleotide sequence ID" value="NZ_JAEPRJ010000001.1"/>
</dbReference>
<keyword evidence="1" id="KW-0472">Membrane</keyword>
<dbReference type="Proteomes" id="UP000604730">
    <property type="component" value="Unassembled WGS sequence"/>
</dbReference>
<feature type="transmembrane region" description="Helical" evidence="1">
    <location>
        <begin position="21"/>
        <end position="41"/>
    </location>
</feature>
<dbReference type="SMART" id="SM00257">
    <property type="entry name" value="LysM"/>
    <property type="match status" value="1"/>
</dbReference>
<keyword evidence="1" id="KW-1133">Transmembrane helix</keyword>
<comment type="caution">
    <text evidence="3">The sequence shown here is derived from an EMBL/GenBank/DDBJ whole genome shotgun (WGS) entry which is preliminary data.</text>
</comment>
<name>A0ABS1J013_9FIRM</name>
<dbReference type="PROSITE" id="PS51782">
    <property type="entry name" value="LYSM"/>
    <property type="match status" value="1"/>
</dbReference>
<evidence type="ECO:0000313" key="3">
    <source>
        <dbReference type="EMBL" id="MBK5897269.1"/>
    </source>
</evidence>
<keyword evidence="1" id="KW-0812">Transmembrane</keyword>